<dbReference type="PANTHER" id="PTHR31589">
    <property type="entry name" value="PROTEIN, PUTATIVE (DUF239)-RELATED-RELATED"/>
    <property type="match status" value="1"/>
</dbReference>
<dbReference type="InterPro" id="IPR053168">
    <property type="entry name" value="Glutamic_endopeptidase"/>
</dbReference>
<dbReference type="EMBL" id="JABFOF010000007">
    <property type="protein sequence ID" value="KAG2391333.1"/>
    <property type="molecule type" value="Genomic_DNA"/>
</dbReference>
<gene>
    <name evidence="2" type="ORF">HKW66_Vig0129060</name>
</gene>
<dbReference type="PANTHER" id="PTHR31589:SF223">
    <property type="entry name" value="PROTEIN, PUTATIVE (DUF239)-RELATED"/>
    <property type="match status" value="1"/>
</dbReference>
<protein>
    <recommendedName>
        <fullName evidence="1">Neprosin PEP catalytic domain-containing protein</fullName>
    </recommendedName>
</protein>
<sequence>MGTVPIRRTTKDDLIQGKSLLYIYNQSLVQDNPGVHMAELYVIEEMGPFYQVKGISSVYNPRVLKKNVNQVSISHIWVENDHGTNKIAFGWQVAPELYGRDTGTHLFSIWTDPQSKNWWLNIDGRDIGYYPGEIFWNMASGDRVGWGGRTKTPAGLPSPQMGSGNLPDGNFQHAAYFKGMAFTDDERDIEPNKHDTETSIDNSDCFDLDFYYDNHGFGDSLQYGGPGGVCGD</sequence>
<dbReference type="Pfam" id="PF03080">
    <property type="entry name" value="Neprosin"/>
    <property type="match status" value="1"/>
</dbReference>
<reference evidence="2 3" key="1">
    <citation type="submission" date="2020-05" db="EMBL/GenBank/DDBJ databases">
        <title>Vigna angularis (adzuki bean) Var. LongXiaoDou No. 4 denovo assembly.</title>
        <authorList>
            <person name="Xiang H."/>
        </authorList>
    </citation>
    <scope>NUCLEOTIDE SEQUENCE [LARGE SCALE GENOMIC DNA]</scope>
    <source>
        <tissue evidence="2">Leaf</tissue>
    </source>
</reference>
<evidence type="ECO:0000313" key="2">
    <source>
        <dbReference type="EMBL" id="KAG2391333.1"/>
    </source>
</evidence>
<accession>A0A8T0K5K6</accession>
<evidence type="ECO:0000313" key="3">
    <source>
        <dbReference type="Proteomes" id="UP000743370"/>
    </source>
</evidence>
<dbReference type="PROSITE" id="PS52045">
    <property type="entry name" value="NEPROSIN_PEP_CD"/>
    <property type="match status" value="1"/>
</dbReference>
<dbReference type="InterPro" id="IPR004314">
    <property type="entry name" value="Neprosin"/>
</dbReference>
<dbReference type="AlphaFoldDB" id="A0A8T0K5K6"/>
<comment type="caution">
    <text evidence="2">The sequence shown here is derived from an EMBL/GenBank/DDBJ whole genome shotgun (WGS) entry which is preliminary data.</text>
</comment>
<feature type="domain" description="Neprosin PEP catalytic" evidence="1">
    <location>
        <begin position="1"/>
        <end position="231"/>
    </location>
</feature>
<organism evidence="2 3">
    <name type="scientific">Phaseolus angularis</name>
    <name type="common">Azuki bean</name>
    <name type="synonym">Vigna angularis</name>
    <dbReference type="NCBI Taxonomy" id="3914"/>
    <lineage>
        <taxon>Eukaryota</taxon>
        <taxon>Viridiplantae</taxon>
        <taxon>Streptophyta</taxon>
        <taxon>Embryophyta</taxon>
        <taxon>Tracheophyta</taxon>
        <taxon>Spermatophyta</taxon>
        <taxon>Magnoliopsida</taxon>
        <taxon>eudicotyledons</taxon>
        <taxon>Gunneridae</taxon>
        <taxon>Pentapetalae</taxon>
        <taxon>rosids</taxon>
        <taxon>fabids</taxon>
        <taxon>Fabales</taxon>
        <taxon>Fabaceae</taxon>
        <taxon>Papilionoideae</taxon>
        <taxon>50 kb inversion clade</taxon>
        <taxon>NPAAA clade</taxon>
        <taxon>indigoferoid/millettioid clade</taxon>
        <taxon>Phaseoleae</taxon>
        <taxon>Vigna</taxon>
    </lineage>
</organism>
<proteinExistence type="predicted"/>
<name>A0A8T0K5K6_PHAAN</name>
<dbReference type="Gene3D" id="3.90.1320.10">
    <property type="entry name" value="Outer-capsid protein sigma 3, large lobe"/>
    <property type="match status" value="1"/>
</dbReference>
<dbReference type="Proteomes" id="UP000743370">
    <property type="component" value="Unassembled WGS sequence"/>
</dbReference>
<evidence type="ECO:0000259" key="1">
    <source>
        <dbReference type="PROSITE" id="PS52045"/>
    </source>
</evidence>